<sequence length="873" mass="97935">MKLLEDSDVSHRRPETLAENVVIGSGGRVNVVGTEEQVIVREKRKGSGCTYKAFLRCRPPEFSGTTDPVSCIYWIQELEMAFEANECIDSERVIERALDKIELEFRSLKKGIMSVSDYSKQFLEKLSLVEHLAPDEKIKIKAYLLGLSSEMNTTVRNAKVSTIEEAIEESFLVEDDIAQGRKERGQVVAKGSGKGHLGPLVCPSHSLVEGLDTTDGNQVGVINARPSILAHAIQDLTWVPSNVPSVGRKAMRFKITLSRGRKRATFKGAEPSILDNHRRGEGDHRCYFGTLCERFITPVSTLPDALIVEVASGDQVIIRERFNDCTLEIDGNSYGVDLLPMAISSQISSEGLFLVSSLCGGHKKREEICRRCEDRAGLTGFLSGGSARATARTPSGVSDRPYSGSGVASPCSLLTGANRNARNDDATSRASGEEIHSTELIALGSPSFVREEERRIYANIDLRSGYHQLRVKKDDIPKTAFRTRYEPYEFLVMPFGLTNAPAVFMDLITRVCCPFLDKSVIIFFDDILIYSKDETEHEKHLWEMLEVLRKEKLFAKFSKCEFWLQEVQFLCHVVSKDGVKVDPTKIEAMMSWEPYTSPTEIQSFMGLVGYYRRFIQDFSKIASPLTSLTKKNVKFLWIEMQDQAFRTLKKKLCEAPILSLPDGSDDFVVFSDASKMGLSQRGGGYRSHEGGVKLTLSKIDVVSSLLENIKTCQAEALREENLNNKLGGNRELLLAEAHKYKNSIHPGSTKMYRDLKLNYWWLVMKLDVANYVEKCVACLQDASLLARGGRETIRRTEDHSRIDGQSEGDQREVEGGTRPTEELRGQEDKTSRISSGRSCYVESISMEVTMVKVQWKHHRGANVTWEAEVDMKK</sequence>
<dbReference type="Proteomes" id="UP001055879">
    <property type="component" value="Linkage Group LG04"/>
</dbReference>
<reference evidence="1 2" key="2">
    <citation type="journal article" date="2022" name="Mol. Ecol. Resour.">
        <title>The genomes of chicory, endive, great burdock and yacon provide insights into Asteraceae paleo-polyploidization history and plant inulin production.</title>
        <authorList>
            <person name="Fan W."/>
            <person name="Wang S."/>
            <person name="Wang H."/>
            <person name="Wang A."/>
            <person name="Jiang F."/>
            <person name="Liu H."/>
            <person name="Zhao H."/>
            <person name="Xu D."/>
            <person name="Zhang Y."/>
        </authorList>
    </citation>
    <scope>NUCLEOTIDE SEQUENCE [LARGE SCALE GENOMIC DNA]</scope>
    <source>
        <strain evidence="2">cv. Niubang</strain>
    </source>
</reference>
<dbReference type="EMBL" id="CM042050">
    <property type="protein sequence ID" value="KAI3736236.1"/>
    <property type="molecule type" value="Genomic_DNA"/>
</dbReference>
<protein>
    <submittedName>
        <fullName evidence="1">Uncharacterized protein</fullName>
    </submittedName>
</protein>
<accession>A0ACB9CPT5</accession>
<evidence type="ECO:0000313" key="2">
    <source>
        <dbReference type="Proteomes" id="UP001055879"/>
    </source>
</evidence>
<keyword evidence="2" id="KW-1185">Reference proteome</keyword>
<name>A0ACB9CPT5_ARCLA</name>
<evidence type="ECO:0000313" key="1">
    <source>
        <dbReference type="EMBL" id="KAI3736236.1"/>
    </source>
</evidence>
<comment type="caution">
    <text evidence="1">The sequence shown here is derived from an EMBL/GenBank/DDBJ whole genome shotgun (WGS) entry which is preliminary data.</text>
</comment>
<proteinExistence type="predicted"/>
<organism evidence="1 2">
    <name type="scientific">Arctium lappa</name>
    <name type="common">Greater burdock</name>
    <name type="synonym">Lappa major</name>
    <dbReference type="NCBI Taxonomy" id="4217"/>
    <lineage>
        <taxon>Eukaryota</taxon>
        <taxon>Viridiplantae</taxon>
        <taxon>Streptophyta</taxon>
        <taxon>Embryophyta</taxon>
        <taxon>Tracheophyta</taxon>
        <taxon>Spermatophyta</taxon>
        <taxon>Magnoliopsida</taxon>
        <taxon>eudicotyledons</taxon>
        <taxon>Gunneridae</taxon>
        <taxon>Pentapetalae</taxon>
        <taxon>asterids</taxon>
        <taxon>campanulids</taxon>
        <taxon>Asterales</taxon>
        <taxon>Asteraceae</taxon>
        <taxon>Carduoideae</taxon>
        <taxon>Cardueae</taxon>
        <taxon>Arctiinae</taxon>
        <taxon>Arctium</taxon>
    </lineage>
</organism>
<reference evidence="2" key="1">
    <citation type="journal article" date="2022" name="Mol. Ecol. Resour.">
        <title>The genomes of chicory, endive, great burdock and yacon provide insights into Asteraceae palaeo-polyploidization history and plant inulin production.</title>
        <authorList>
            <person name="Fan W."/>
            <person name="Wang S."/>
            <person name="Wang H."/>
            <person name="Wang A."/>
            <person name="Jiang F."/>
            <person name="Liu H."/>
            <person name="Zhao H."/>
            <person name="Xu D."/>
            <person name="Zhang Y."/>
        </authorList>
    </citation>
    <scope>NUCLEOTIDE SEQUENCE [LARGE SCALE GENOMIC DNA]</scope>
    <source>
        <strain evidence="2">cv. Niubang</strain>
    </source>
</reference>
<gene>
    <name evidence="1" type="ORF">L6452_15774</name>
</gene>